<proteinExistence type="predicted"/>
<sequence>NVGFHDVERISSVSKLYNSCGVLVTNQDYSGRAKLVAHDIDIVLTYQNNIVKILDKRVKYENKHGDSQISLSEMREFIETVASRLKEEYGFFVSNVDMSIHASNKLLNSEYREEIIVCKETKIVELIKKFEEITLKRSNEDKKLKIEDDEKDKKNQKIKSKN</sequence>
<name>A0A9N9J7F5_9GLOM</name>
<evidence type="ECO:0000313" key="2">
    <source>
        <dbReference type="Proteomes" id="UP000789405"/>
    </source>
</evidence>
<accession>A0A9N9J7F5</accession>
<dbReference type="AlphaFoldDB" id="A0A9N9J7F5"/>
<dbReference type="EMBL" id="CAJVPY010018680">
    <property type="protein sequence ID" value="CAG8768102.1"/>
    <property type="molecule type" value="Genomic_DNA"/>
</dbReference>
<keyword evidence="2" id="KW-1185">Reference proteome</keyword>
<comment type="caution">
    <text evidence="1">The sequence shown here is derived from an EMBL/GenBank/DDBJ whole genome shotgun (WGS) entry which is preliminary data.</text>
</comment>
<feature type="non-terminal residue" evidence="1">
    <location>
        <position position="1"/>
    </location>
</feature>
<reference evidence="1" key="1">
    <citation type="submission" date="2021-06" db="EMBL/GenBank/DDBJ databases">
        <authorList>
            <person name="Kallberg Y."/>
            <person name="Tangrot J."/>
            <person name="Rosling A."/>
        </authorList>
    </citation>
    <scope>NUCLEOTIDE SEQUENCE</scope>
    <source>
        <strain evidence="1">MA453B</strain>
    </source>
</reference>
<organism evidence="1 2">
    <name type="scientific">Dentiscutata erythropus</name>
    <dbReference type="NCBI Taxonomy" id="1348616"/>
    <lineage>
        <taxon>Eukaryota</taxon>
        <taxon>Fungi</taxon>
        <taxon>Fungi incertae sedis</taxon>
        <taxon>Mucoromycota</taxon>
        <taxon>Glomeromycotina</taxon>
        <taxon>Glomeromycetes</taxon>
        <taxon>Diversisporales</taxon>
        <taxon>Gigasporaceae</taxon>
        <taxon>Dentiscutata</taxon>
    </lineage>
</organism>
<gene>
    <name evidence="1" type="ORF">DERYTH_LOCUS18425</name>
</gene>
<evidence type="ECO:0000313" key="1">
    <source>
        <dbReference type="EMBL" id="CAG8768102.1"/>
    </source>
</evidence>
<protein>
    <submittedName>
        <fullName evidence="1">13784_t:CDS:1</fullName>
    </submittedName>
</protein>
<dbReference type="Proteomes" id="UP000789405">
    <property type="component" value="Unassembled WGS sequence"/>
</dbReference>
<dbReference type="OrthoDB" id="10567001at2759"/>